<keyword evidence="3" id="KW-0238">DNA-binding</keyword>
<evidence type="ECO:0000259" key="5">
    <source>
        <dbReference type="PROSITE" id="PS50931"/>
    </source>
</evidence>
<sequence>MELRHLRYFLAVAENCHFRHAAEELLVSQPTLTQQIKDLEKELKTPLFERVGRRVRLTQAGETFRDYARRSLNVIEEGKAALHEFGELLRGNLTLGVVQTVNAYLTPKVIAEFVTRYPHVLLRVEELSAAEIEAGVSSGKLDLGIAFSPKNERDLLAEPLFEEELVLMVQHGHRLAKRKTLSAKSLADEPLCLLRSSYGTRQMIDAWFSASGYVPRLAVEMNSVEGLLAVTTAGGPATILPTLATQDKRIATVRLVQPTPARTVCLLKSQGDLPFRARDKFVELLKQEIA</sequence>
<reference evidence="6 7" key="1">
    <citation type="submission" date="2018-07" db="EMBL/GenBank/DDBJ databases">
        <title>Comparative genomes isolates from brazilian mangrove.</title>
        <authorList>
            <person name="De Araujo J.E."/>
            <person name="Taketani R.G."/>
            <person name="Silva M.C.P."/>
            <person name="Lourenco M.V."/>
            <person name="Oliveira V.M."/>
            <person name="Andreote F.D."/>
        </authorList>
    </citation>
    <scope>NUCLEOTIDE SEQUENCE [LARGE SCALE GENOMIC DNA]</scope>
    <source>
        <strain evidence="6 7">HEX PRIS-MGV</strain>
    </source>
</reference>
<dbReference type="InterPro" id="IPR036390">
    <property type="entry name" value="WH_DNA-bd_sf"/>
</dbReference>
<evidence type="ECO:0000313" key="7">
    <source>
        <dbReference type="Proteomes" id="UP000253562"/>
    </source>
</evidence>
<dbReference type="Gene3D" id="3.40.190.290">
    <property type="match status" value="1"/>
</dbReference>
<dbReference type="GO" id="GO:0003700">
    <property type="term" value="F:DNA-binding transcription factor activity"/>
    <property type="evidence" value="ECO:0007669"/>
    <property type="project" value="InterPro"/>
</dbReference>
<dbReference type="AlphaFoldDB" id="A0A368KW64"/>
<dbReference type="SUPFAM" id="SSF46785">
    <property type="entry name" value="Winged helix' DNA-binding domain"/>
    <property type="match status" value="1"/>
</dbReference>
<dbReference type="PRINTS" id="PR00039">
    <property type="entry name" value="HTHLYSR"/>
</dbReference>
<gene>
    <name evidence="6" type="ORF">DTL42_01530</name>
</gene>
<feature type="domain" description="HTH lysR-type" evidence="5">
    <location>
        <begin position="1"/>
        <end position="58"/>
    </location>
</feature>
<dbReference type="EMBL" id="QPEX01000010">
    <property type="protein sequence ID" value="RCS53875.1"/>
    <property type="molecule type" value="Genomic_DNA"/>
</dbReference>
<organism evidence="6 7">
    <name type="scientific">Bremerella cremea</name>
    <dbReference type="NCBI Taxonomy" id="1031537"/>
    <lineage>
        <taxon>Bacteria</taxon>
        <taxon>Pseudomonadati</taxon>
        <taxon>Planctomycetota</taxon>
        <taxon>Planctomycetia</taxon>
        <taxon>Pirellulales</taxon>
        <taxon>Pirellulaceae</taxon>
        <taxon>Bremerella</taxon>
    </lineage>
</organism>
<dbReference type="SUPFAM" id="SSF53850">
    <property type="entry name" value="Periplasmic binding protein-like II"/>
    <property type="match status" value="1"/>
</dbReference>
<dbReference type="Proteomes" id="UP000253562">
    <property type="component" value="Unassembled WGS sequence"/>
</dbReference>
<evidence type="ECO:0000313" key="6">
    <source>
        <dbReference type="EMBL" id="RCS53875.1"/>
    </source>
</evidence>
<keyword evidence="4" id="KW-0804">Transcription</keyword>
<dbReference type="OrthoDB" id="9785745at2"/>
<proteinExistence type="inferred from homology"/>
<dbReference type="Gene3D" id="1.10.10.10">
    <property type="entry name" value="Winged helix-like DNA-binding domain superfamily/Winged helix DNA-binding domain"/>
    <property type="match status" value="1"/>
</dbReference>
<name>A0A368KW64_9BACT</name>
<keyword evidence="2" id="KW-0805">Transcription regulation</keyword>
<dbReference type="InterPro" id="IPR005119">
    <property type="entry name" value="LysR_subst-bd"/>
</dbReference>
<dbReference type="Pfam" id="PF03466">
    <property type="entry name" value="LysR_substrate"/>
    <property type="match status" value="1"/>
</dbReference>
<dbReference type="InterPro" id="IPR000847">
    <property type="entry name" value="LysR_HTH_N"/>
</dbReference>
<dbReference type="PROSITE" id="PS50931">
    <property type="entry name" value="HTH_LYSR"/>
    <property type="match status" value="1"/>
</dbReference>
<dbReference type="GO" id="GO:0005829">
    <property type="term" value="C:cytosol"/>
    <property type="evidence" value="ECO:0007669"/>
    <property type="project" value="TreeGrafter"/>
</dbReference>
<evidence type="ECO:0000256" key="2">
    <source>
        <dbReference type="ARBA" id="ARBA00023015"/>
    </source>
</evidence>
<dbReference type="Pfam" id="PF00126">
    <property type="entry name" value="HTH_1"/>
    <property type="match status" value="1"/>
</dbReference>
<dbReference type="NCBIfam" id="NF008416">
    <property type="entry name" value="PRK11242.1"/>
    <property type="match status" value="1"/>
</dbReference>
<evidence type="ECO:0000256" key="3">
    <source>
        <dbReference type="ARBA" id="ARBA00023125"/>
    </source>
</evidence>
<dbReference type="RefSeq" id="WP_114366939.1">
    <property type="nucleotide sequence ID" value="NZ_QPEX01000010.1"/>
</dbReference>
<dbReference type="GO" id="GO:0003677">
    <property type="term" value="F:DNA binding"/>
    <property type="evidence" value="ECO:0007669"/>
    <property type="project" value="UniProtKB-KW"/>
</dbReference>
<evidence type="ECO:0000256" key="1">
    <source>
        <dbReference type="ARBA" id="ARBA00009437"/>
    </source>
</evidence>
<protein>
    <submittedName>
        <fullName evidence="6">Transcriptional regulator CynR</fullName>
    </submittedName>
</protein>
<dbReference type="PANTHER" id="PTHR30419">
    <property type="entry name" value="HTH-TYPE TRANSCRIPTIONAL REGULATOR YBHD"/>
    <property type="match status" value="1"/>
</dbReference>
<comment type="caution">
    <text evidence="6">The sequence shown here is derived from an EMBL/GenBank/DDBJ whole genome shotgun (WGS) entry which is preliminary data.</text>
</comment>
<accession>A0A368KW64</accession>
<dbReference type="InterPro" id="IPR036388">
    <property type="entry name" value="WH-like_DNA-bd_sf"/>
</dbReference>
<evidence type="ECO:0000256" key="4">
    <source>
        <dbReference type="ARBA" id="ARBA00023163"/>
    </source>
</evidence>
<comment type="similarity">
    <text evidence="1">Belongs to the LysR transcriptional regulatory family.</text>
</comment>
<dbReference type="FunFam" id="1.10.10.10:FF:000001">
    <property type="entry name" value="LysR family transcriptional regulator"/>
    <property type="match status" value="1"/>
</dbReference>
<dbReference type="InterPro" id="IPR050950">
    <property type="entry name" value="HTH-type_LysR_regulators"/>
</dbReference>